<dbReference type="PROSITE" id="PS00108">
    <property type="entry name" value="PROTEIN_KINASE_ST"/>
    <property type="match status" value="1"/>
</dbReference>
<dbReference type="EMBL" id="MU004191">
    <property type="protein sequence ID" value="KAF2493698.1"/>
    <property type="molecule type" value="Genomic_DNA"/>
</dbReference>
<accession>A0A6A6QMG0</accession>
<dbReference type="PANTHER" id="PTHR24359">
    <property type="entry name" value="SERINE/THREONINE-PROTEIN KINASE SBK1"/>
    <property type="match status" value="1"/>
</dbReference>
<evidence type="ECO:0000259" key="2">
    <source>
        <dbReference type="PROSITE" id="PS50011"/>
    </source>
</evidence>
<keyword evidence="3" id="KW-0418">Kinase</keyword>
<evidence type="ECO:0000313" key="4">
    <source>
        <dbReference type="Proteomes" id="UP000799750"/>
    </source>
</evidence>
<feature type="compositionally biased region" description="Acidic residues" evidence="1">
    <location>
        <begin position="617"/>
        <end position="626"/>
    </location>
</feature>
<dbReference type="OrthoDB" id="346907at2759"/>
<protein>
    <submittedName>
        <fullName evidence="3">Kinase-like protein</fullName>
    </submittedName>
</protein>
<sequence length="626" mass="70491">MATKNTGHLDIPLQKLHIDNHHHSEGVRVIIHPAQRGVVIDTPGDCLRIVTLYTYGTVVRAVRVFGIAQTPSQVKFSLRLRQDGDICSLCDVYYDHGSDGLVLRNTYHSPIRINSTSAFASLDETSSQHRIEPDDAQVIAPAVWTLSVEDSLVLEFRILPRFHPILQLPELPTLHPSTKPNKLKRARSLPEDIETPTSQIRINQKVKTLHTEDEGVLLYIPSSQRGDSSTALTSPSRHVQSLAEGDKLIFPGVWGHDEYSITKRRHVASAGLAEVYHANHSEFGECVVVKALKSPISKTESPQEVGRRVISHADSWFREFALQKELDHDSIVKIYGGDARYMTLYLEYVPANDLAKSGIWRNSENNFAGTKDDASQIWSEIAGALEYVHDKGIDHNDIKPSNILFSRERGAVLCDFGLSCLTGSQPTTNGGTPYYIPPEYLTRTLRGQLADIWAFGITMLYILGHIPLPEAKHKVLYWRIAEVHSPARPVRTTQQPRQPTAADKMRSWLSEIEETKKSLDMTDYSTFMLIDMLEQNPVRRVMASELQKRIVFEKKPKYRARMKERSNDEQENDGVDLPSWRSWSHEGSTTEENTVIVTSDAKVIAKPPDPGPPLLPTEEECTLPRP</sequence>
<dbReference type="InterPro" id="IPR000719">
    <property type="entry name" value="Prot_kinase_dom"/>
</dbReference>
<dbReference type="PANTHER" id="PTHR24359:SF1">
    <property type="entry name" value="INHIBITOR OF NUCLEAR FACTOR KAPPA-B KINASE EPSILON SUBUNIT HOMOLOG 1-RELATED"/>
    <property type="match status" value="1"/>
</dbReference>
<dbReference type="GO" id="GO:0004674">
    <property type="term" value="F:protein serine/threonine kinase activity"/>
    <property type="evidence" value="ECO:0007669"/>
    <property type="project" value="TreeGrafter"/>
</dbReference>
<feature type="region of interest" description="Disordered" evidence="1">
    <location>
        <begin position="559"/>
        <end position="626"/>
    </location>
</feature>
<name>A0A6A6QMG0_9PEZI</name>
<dbReference type="SUPFAM" id="SSF56112">
    <property type="entry name" value="Protein kinase-like (PK-like)"/>
    <property type="match status" value="1"/>
</dbReference>
<feature type="domain" description="Protein kinase" evidence="2">
    <location>
        <begin position="261"/>
        <end position="552"/>
    </location>
</feature>
<evidence type="ECO:0000313" key="3">
    <source>
        <dbReference type="EMBL" id="KAF2493698.1"/>
    </source>
</evidence>
<dbReference type="Proteomes" id="UP000799750">
    <property type="component" value="Unassembled WGS sequence"/>
</dbReference>
<dbReference type="InterPro" id="IPR011009">
    <property type="entry name" value="Kinase-like_dom_sf"/>
</dbReference>
<dbReference type="SMART" id="SM00220">
    <property type="entry name" value="S_TKc"/>
    <property type="match status" value="1"/>
</dbReference>
<dbReference type="Pfam" id="PF00069">
    <property type="entry name" value="Pkinase"/>
    <property type="match status" value="1"/>
</dbReference>
<dbReference type="GO" id="GO:0005524">
    <property type="term" value="F:ATP binding"/>
    <property type="evidence" value="ECO:0007669"/>
    <property type="project" value="InterPro"/>
</dbReference>
<proteinExistence type="predicted"/>
<dbReference type="PROSITE" id="PS50011">
    <property type="entry name" value="PROTEIN_KINASE_DOM"/>
    <property type="match status" value="1"/>
</dbReference>
<feature type="compositionally biased region" description="Polar residues" evidence="1">
    <location>
        <begin position="581"/>
        <end position="597"/>
    </location>
</feature>
<dbReference type="AlphaFoldDB" id="A0A6A6QMG0"/>
<organism evidence="3 4">
    <name type="scientific">Lophium mytilinum</name>
    <dbReference type="NCBI Taxonomy" id="390894"/>
    <lineage>
        <taxon>Eukaryota</taxon>
        <taxon>Fungi</taxon>
        <taxon>Dikarya</taxon>
        <taxon>Ascomycota</taxon>
        <taxon>Pezizomycotina</taxon>
        <taxon>Dothideomycetes</taxon>
        <taxon>Pleosporomycetidae</taxon>
        <taxon>Mytilinidiales</taxon>
        <taxon>Mytilinidiaceae</taxon>
        <taxon>Lophium</taxon>
    </lineage>
</organism>
<keyword evidence="3" id="KW-0808">Transferase</keyword>
<reference evidence="3" key="1">
    <citation type="journal article" date="2020" name="Stud. Mycol.">
        <title>101 Dothideomycetes genomes: a test case for predicting lifestyles and emergence of pathogens.</title>
        <authorList>
            <person name="Haridas S."/>
            <person name="Albert R."/>
            <person name="Binder M."/>
            <person name="Bloem J."/>
            <person name="Labutti K."/>
            <person name="Salamov A."/>
            <person name="Andreopoulos B."/>
            <person name="Baker S."/>
            <person name="Barry K."/>
            <person name="Bills G."/>
            <person name="Bluhm B."/>
            <person name="Cannon C."/>
            <person name="Castanera R."/>
            <person name="Culley D."/>
            <person name="Daum C."/>
            <person name="Ezra D."/>
            <person name="Gonzalez J."/>
            <person name="Henrissat B."/>
            <person name="Kuo A."/>
            <person name="Liang C."/>
            <person name="Lipzen A."/>
            <person name="Lutzoni F."/>
            <person name="Magnuson J."/>
            <person name="Mondo S."/>
            <person name="Nolan M."/>
            <person name="Ohm R."/>
            <person name="Pangilinan J."/>
            <person name="Park H.-J."/>
            <person name="Ramirez L."/>
            <person name="Alfaro M."/>
            <person name="Sun H."/>
            <person name="Tritt A."/>
            <person name="Yoshinaga Y."/>
            <person name="Zwiers L.-H."/>
            <person name="Turgeon B."/>
            <person name="Goodwin S."/>
            <person name="Spatafora J."/>
            <person name="Crous P."/>
            <person name="Grigoriev I."/>
        </authorList>
    </citation>
    <scope>NUCLEOTIDE SEQUENCE</scope>
    <source>
        <strain evidence="3">CBS 269.34</strain>
    </source>
</reference>
<evidence type="ECO:0000256" key="1">
    <source>
        <dbReference type="SAM" id="MobiDB-lite"/>
    </source>
</evidence>
<keyword evidence="4" id="KW-1185">Reference proteome</keyword>
<gene>
    <name evidence="3" type="ORF">BU16DRAFT_562666</name>
</gene>
<dbReference type="Gene3D" id="1.10.510.10">
    <property type="entry name" value="Transferase(Phosphotransferase) domain 1"/>
    <property type="match status" value="1"/>
</dbReference>
<feature type="compositionally biased region" description="Basic and acidic residues" evidence="1">
    <location>
        <begin position="559"/>
        <end position="568"/>
    </location>
</feature>
<dbReference type="Gene3D" id="3.30.200.20">
    <property type="entry name" value="Phosphorylase Kinase, domain 1"/>
    <property type="match status" value="1"/>
</dbReference>
<dbReference type="InterPro" id="IPR008271">
    <property type="entry name" value="Ser/Thr_kinase_AS"/>
</dbReference>